<dbReference type="InterPro" id="IPR020846">
    <property type="entry name" value="MFS_dom"/>
</dbReference>
<feature type="transmembrane region" description="Helical" evidence="4">
    <location>
        <begin position="124"/>
        <end position="141"/>
    </location>
</feature>
<feature type="transmembrane region" description="Helical" evidence="4">
    <location>
        <begin position="162"/>
        <end position="184"/>
    </location>
</feature>
<dbReference type="Gene3D" id="1.20.1250.20">
    <property type="entry name" value="MFS general substrate transporter like domains"/>
    <property type="match status" value="2"/>
</dbReference>
<feature type="domain" description="Major facilitator superfamily (MFS) profile" evidence="5">
    <location>
        <begin position="37"/>
        <end position="417"/>
    </location>
</feature>
<evidence type="ECO:0000313" key="6">
    <source>
        <dbReference type="EMBL" id="SCW60726.1"/>
    </source>
</evidence>
<evidence type="ECO:0000313" key="7">
    <source>
        <dbReference type="Proteomes" id="UP000198889"/>
    </source>
</evidence>
<dbReference type="PANTHER" id="PTHR43129:SF1">
    <property type="entry name" value="FOSMIDOMYCIN RESISTANCE PROTEIN"/>
    <property type="match status" value="1"/>
</dbReference>
<evidence type="ECO:0000256" key="4">
    <source>
        <dbReference type="SAM" id="Phobius"/>
    </source>
</evidence>
<gene>
    <name evidence="6" type="ORF">SAMN05660859_1959</name>
</gene>
<feature type="transmembrane region" description="Helical" evidence="4">
    <location>
        <begin position="241"/>
        <end position="267"/>
    </location>
</feature>
<dbReference type="InterPro" id="IPR036259">
    <property type="entry name" value="MFS_trans_sf"/>
</dbReference>
<dbReference type="Pfam" id="PF07690">
    <property type="entry name" value="MFS_1"/>
    <property type="match status" value="1"/>
</dbReference>
<dbReference type="SUPFAM" id="SSF103473">
    <property type="entry name" value="MFS general substrate transporter"/>
    <property type="match status" value="1"/>
</dbReference>
<feature type="transmembrane region" description="Helical" evidence="4">
    <location>
        <begin position="279"/>
        <end position="298"/>
    </location>
</feature>
<sequence>MANRPRLSAAGASPPPKYSAMTLSVPVDSLRRTALPVLVALSAAHFLNDMIQSLIPAIYPLIKDAYALDFAQIGVITLTFQISASLLQPLIGLFTDRYPMPYSTIAGMGFTLVGLIGLAHAGSYPLLLLAAAFVGIGSSIFHPEATRMARKASGGRHGFAQGLFQVGGQTGGAIGPLLAAFIIVPNGQSSLAWFCAAALLAMPLLFWTARHRALAVPVRLAGERREPEVAHRPFREVAFPLAILIVLLCSKTAYTASFTSFYTFYLIERFGVSVQASQLMLFLFLVSSAAGVLFGGMLGDRIGRNKIIWFSILGALPFTVALPYAGLFGTAVLTVLINLIMSSAFAAILVYAIDLMPHRIGLVGGFFYGLVFGLGGLAAAALGIFADRYGIDAVYQLCAFLPAFGLLAFLLPSLRGARVS</sequence>
<dbReference type="EMBL" id="FMTP01000002">
    <property type="protein sequence ID" value="SCW60726.1"/>
    <property type="molecule type" value="Genomic_DNA"/>
</dbReference>
<dbReference type="InterPro" id="IPR011701">
    <property type="entry name" value="MFS"/>
</dbReference>
<proteinExistence type="predicted"/>
<name>A0A1G4RVD2_9HYPH</name>
<evidence type="ECO:0000259" key="5">
    <source>
        <dbReference type="PROSITE" id="PS50850"/>
    </source>
</evidence>
<feature type="transmembrane region" description="Helical" evidence="4">
    <location>
        <begin position="307"/>
        <end position="325"/>
    </location>
</feature>
<dbReference type="GO" id="GO:0005886">
    <property type="term" value="C:plasma membrane"/>
    <property type="evidence" value="ECO:0007669"/>
    <property type="project" value="TreeGrafter"/>
</dbReference>
<keyword evidence="7" id="KW-1185">Reference proteome</keyword>
<dbReference type="Proteomes" id="UP000198889">
    <property type="component" value="Unassembled WGS sequence"/>
</dbReference>
<evidence type="ECO:0000256" key="2">
    <source>
        <dbReference type="ARBA" id="ARBA00022989"/>
    </source>
</evidence>
<feature type="transmembrane region" description="Helical" evidence="4">
    <location>
        <begin position="393"/>
        <end position="414"/>
    </location>
</feature>
<dbReference type="STRING" id="177413.SAMN05660859_1959"/>
<dbReference type="AlphaFoldDB" id="A0A1G4RVD2"/>
<feature type="transmembrane region" description="Helical" evidence="4">
    <location>
        <begin position="65"/>
        <end position="87"/>
    </location>
</feature>
<feature type="transmembrane region" description="Helical" evidence="4">
    <location>
        <begin position="365"/>
        <end position="387"/>
    </location>
</feature>
<dbReference type="PROSITE" id="PS50850">
    <property type="entry name" value="MFS"/>
    <property type="match status" value="1"/>
</dbReference>
<dbReference type="GO" id="GO:0022857">
    <property type="term" value="F:transmembrane transporter activity"/>
    <property type="evidence" value="ECO:0007669"/>
    <property type="project" value="InterPro"/>
</dbReference>
<feature type="transmembrane region" description="Helical" evidence="4">
    <location>
        <begin position="190"/>
        <end position="209"/>
    </location>
</feature>
<evidence type="ECO:0000256" key="1">
    <source>
        <dbReference type="ARBA" id="ARBA00022692"/>
    </source>
</evidence>
<keyword evidence="1 4" id="KW-0812">Transmembrane</keyword>
<organism evidence="6 7">
    <name type="scientific">Ancylobacter rudongensis</name>
    <dbReference type="NCBI Taxonomy" id="177413"/>
    <lineage>
        <taxon>Bacteria</taxon>
        <taxon>Pseudomonadati</taxon>
        <taxon>Pseudomonadota</taxon>
        <taxon>Alphaproteobacteria</taxon>
        <taxon>Hyphomicrobiales</taxon>
        <taxon>Xanthobacteraceae</taxon>
        <taxon>Ancylobacter</taxon>
    </lineage>
</organism>
<accession>A0A1G4RVD2</accession>
<feature type="transmembrane region" description="Helical" evidence="4">
    <location>
        <begin position="331"/>
        <end position="353"/>
    </location>
</feature>
<dbReference type="CDD" id="cd17478">
    <property type="entry name" value="MFS_FsR"/>
    <property type="match status" value="1"/>
</dbReference>
<protein>
    <submittedName>
        <fullName evidence="6">MFS transporter, FSR family, fosmidomycin resistance protein</fullName>
    </submittedName>
</protein>
<keyword evidence="3 4" id="KW-0472">Membrane</keyword>
<dbReference type="PANTHER" id="PTHR43129">
    <property type="entry name" value="FOSMIDOMYCIN RESISTANCE PROTEIN"/>
    <property type="match status" value="1"/>
</dbReference>
<evidence type="ECO:0000256" key="3">
    <source>
        <dbReference type="ARBA" id="ARBA00023136"/>
    </source>
</evidence>
<keyword evidence="2 4" id="KW-1133">Transmembrane helix</keyword>
<reference evidence="7" key="1">
    <citation type="submission" date="2016-10" db="EMBL/GenBank/DDBJ databases">
        <authorList>
            <person name="Varghese N."/>
            <person name="Submissions S."/>
        </authorList>
    </citation>
    <scope>NUCLEOTIDE SEQUENCE [LARGE SCALE GENOMIC DNA]</scope>
    <source>
        <strain evidence="7">CGMCC 1.1761</strain>
    </source>
</reference>